<evidence type="ECO:0000259" key="2">
    <source>
        <dbReference type="PROSITE" id="PS50025"/>
    </source>
</evidence>
<dbReference type="SUPFAM" id="SSF49899">
    <property type="entry name" value="Concanavalin A-like lectins/glucanases"/>
    <property type="match status" value="1"/>
</dbReference>
<sequence>NNQWHVVRLERNRKESRLIVDTNPAQVLVEPNERSFLMFNFDQPLFVGTTQAFTDGYVGCISNLLINGVVQDIRGIVERGETT</sequence>
<dbReference type="Gene3D" id="2.60.120.200">
    <property type="match status" value="1"/>
</dbReference>
<evidence type="ECO:0000256" key="1">
    <source>
        <dbReference type="PROSITE-ProRule" id="PRU00122"/>
    </source>
</evidence>
<dbReference type="EMBL" id="CABIJS010000555">
    <property type="protein sequence ID" value="VUZ53403.1"/>
    <property type="molecule type" value="Genomic_DNA"/>
</dbReference>
<dbReference type="Pfam" id="PF02210">
    <property type="entry name" value="Laminin_G_2"/>
    <property type="match status" value="1"/>
</dbReference>
<dbReference type="PANTHER" id="PTHR15036">
    <property type="entry name" value="PIKACHURIN-LIKE PROTEIN"/>
    <property type="match status" value="1"/>
</dbReference>
<dbReference type="InterPro" id="IPR013320">
    <property type="entry name" value="ConA-like_dom_sf"/>
</dbReference>
<accession>A0A564Z351</accession>
<dbReference type="InterPro" id="IPR001791">
    <property type="entry name" value="Laminin_G"/>
</dbReference>
<keyword evidence="4" id="KW-1185">Reference proteome</keyword>
<gene>
    <name evidence="3" type="ORF">WMSIL1_LOCUS11575</name>
</gene>
<feature type="non-terminal residue" evidence="3">
    <location>
        <position position="1"/>
    </location>
</feature>
<comment type="caution">
    <text evidence="1">Lacks conserved residue(s) required for the propagation of feature annotation.</text>
</comment>
<dbReference type="CDD" id="cd00110">
    <property type="entry name" value="LamG"/>
    <property type="match status" value="1"/>
</dbReference>
<dbReference type="PROSITE" id="PS50025">
    <property type="entry name" value="LAM_G_DOMAIN"/>
    <property type="match status" value="1"/>
</dbReference>
<feature type="domain" description="Laminin G" evidence="2">
    <location>
        <begin position="1"/>
        <end position="83"/>
    </location>
</feature>
<reference evidence="3 4" key="1">
    <citation type="submission" date="2019-07" db="EMBL/GenBank/DDBJ databases">
        <authorList>
            <person name="Jastrzebski P J."/>
            <person name="Paukszto L."/>
            <person name="Jastrzebski P J."/>
        </authorList>
    </citation>
    <scope>NUCLEOTIDE SEQUENCE [LARGE SCALE GENOMIC DNA]</scope>
    <source>
        <strain evidence="3 4">WMS-il1</strain>
    </source>
</reference>
<evidence type="ECO:0000313" key="3">
    <source>
        <dbReference type="EMBL" id="VUZ53403.1"/>
    </source>
</evidence>
<dbReference type="AlphaFoldDB" id="A0A564Z351"/>
<organism evidence="3 4">
    <name type="scientific">Hymenolepis diminuta</name>
    <name type="common">Rat tapeworm</name>
    <dbReference type="NCBI Taxonomy" id="6216"/>
    <lineage>
        <taxon>Eukaryota</taxon>
        <taxon>Metazoa</taxon>
        <taxon>Spiralia</taxon>
        <taxon>Lophotrochozoa</taxon>
        <taxon>Platyhelminthes</taxon>
        <taxon>Cestoda</taxon>
        <taxon>Eucestoda</taxon>
        <taxon>Cyclophyllidea</taxon>
        <taxon>Hymenolepididae</taxon>
        <taxon>Hymenolepis</taxon>
    </lineage>
</organism>
<name>A0A564Z351_HYMDI</name>
<dbReference type="PANTHER" id="PTHR15036:SF85">
    <property type="entry name" value="SP2353, ISOFORM A"/>
    <property type="match status" value="1"/>
</dbReference>
<dbReference type="GO" id="GO:0016020">
    <property type="term" value="C:membrane"/>
    <property type="evidence" value="ECO:0007669"/>
    <property type="project" value="UniProtKB-SubCell"/>
</dbReference>
<dbReference type="Proteomes" id="UP000321570">
    <property type="component" value="Unassembled WGS sequence"/>
</dbReference>
<dbReference type="InterPro" id="IPR050372">
    <property type="entry name" value="Neurexin-related_CASP"/>
</dbReference>
<proteinExistence type="predicted"/>
<evidence type="ECO:0000313" key="4">
    <source>
        <dbReference type="Proteomes" id="UP000321570"/>
    </source>
</evidence>
<feature type="non-terminal residue" evidence="3">
    <location>
        <position position="83"/>
    </location>
</feature>
<protein>
    <recommendedName>
        <fullName evidence="2">Laminin G domain-containing protein</fullName>
    </recommendedName>
</protein>